<evidence type="ECO:0000256" key="1">
    <source>
        <dbReference type="SAM" id="SignalP"/>
    </source>
</evidence>
<dbReference type="AlphaFoldDB" id="A0A7W3QP55"/>
<protein>
    <submittedName>
        <fullName evidence="2">Uncharacterized protein</fullName>
    </submittedName>
</protein>
<feature type="signal peptide" evidence="1">
    <location>
        <begin position="1"/>
        <end position="34"/>
    </location>
</feature>
<feature type="chain" id="PRO_5038416161" evidence="1">
    <location>
        <begin position="35"/>
        <end position="80"/>
    </location>
</feature>
<organism evidence="2 3">
    <name type="scientific">Actinomadura namibiensis</name>
    <dbReference type="NCBI Taxonomy" id="182080"/>
    <lineage>
        <taxon>Bacteria</taxon>
        <taxon>Bacillati</taxon>
        <taxon>Actinomycetota</taxon>
        <taxon>Actinomycetes</taxon>
        <taxon>Streptosporangiales</taxon>
        <taxon>Thermomonosporaceae</taxon>
        <taxon>Actinomadura</taxon>
    </lineage>
</organism>
<keyword evidence="3" id="KW-1185">Reference proteome</keyword>
<name>A0A7W3QP55_ACTNM</name>
<gene>
    <name evidence="2" type="ORF">HNR61_005938</name>
</gene>
<comment type="caution">
    <text evidence="2">The sequence shown here is derived from an EMBL/GenBank/DDBJ whole genome shotgun (WGS) entry which is preliminary data.</text>
</comment>
<reference evidence="2 3" key="1">
    <citation type="submission" date="2020-08" db="EMBL/GenBank/DDBJ databases">
        <title>Genomic Encyclopedia of Type Strains, Phase IV (KMG-IV): sequencing the most valuable type-strain genomes for metagenomic binning, comparative biology and taxonomic classification.</title>
        <authorList>
            <person name="Goeker M."/>
        </authorList>
    </citation>
    <scope>NUCLEOTIDE SEQUENCE [LARGE SCALE GENOMIC DNA]</scope>
    <source>
        <strain evidence="2 3">DSM 44197</strain>
    </source>
</reference>
<accession>A0A7W3QP55</accession>
<evidence type="ECO:0000313" key="2">
    <source>
        <dbReference type="EMBL" id="MBA8954284.1"/>
    </source>
</evidence>
<proteinExistence type="predicted"/>
<keyword evidence="1" id="KW-0732">Signal</keyword>
<dbReference type="EMBL" id="JACJIA010000008">
    <property type="protein sequence ID" value="MBA8954284.1"/>
    <property type="molecule type" value="Genomic_DNA"/>
</dbReference>
<dbReference type="Proteomes" id="UP000572680">
    <property type="component" value="Unassembled WGS sequence"/>
</dbReference>
<evidence type="ECO:0000313" key="3">
    <source>
        <dbReference type="Proteomes" id="UP000572680"/>
    </source>
</evidence>
<dbReference type="RefSeq" id="WP_182846373.1">
    <property type="nucleotide sequence ID" value="NZ_BAAALP010000023.1"/>
</dbReference>
<sequence length="80" mass="8373">MSVKHAFAALAIGATALVGTAVPAAASASGGVSAQGTTFGGRYPHQDACEEAGRYYADGGTGYHCQQSFTREWWNLWIYG</sequence>